<dbReference type="InterPro" id="IPR014926">
    <property type="entry name" value="Phage_D3112_Orf24"/>
</dbReference>
<evidence type="ECO:0000313" key="2">
    <source>
        <dbReference type="Proteomes" id="UP000029995"/>
    </source>
</evidence>
<accession>A0A0A0DC81</accession>
<organism evidence="1 2">
    <name type="scientific">Inquilinus limosus MP06</name>
    <dbReference type="NCBI Taxonomy" id="1398085"/>
    <lineage>
        <taxon>Bacteria</taxon>
        <taxon>Pseudomonadati</taxon>
        <taxon>Pseudomonadota</taxon>
        <taxon>Alphaproteobacteria</taxon>
        <taxon>Rhodospirillales</taxon>
        <taxon>Rhodospirillaceae</taxon>
        <taxon>Inquilinus</taxon>
    </lineage>
</organism>
<gene>
    <name evidence="1" type="ORF">P409_02755</name>
</gene>
<dbReference type="Proteomes" id="UP000029995">
    <property type="component" value="Unassembled WGS sequence"/>
</dbReference>
<name>A0A0A0DC81_9PROT</name>
<reference evidence="1 2" key="1">
    <citation type="submission" date="2014-01" db="EMBL/GenBank/DDBJ databases">
        <title>Genome sequence determination for a cystic fibrosis isolate, Inquilinus limosus.</title>
        <authorList>
            <person name="Pino M."/>
            <person name="Di Conza J."/>
            <person name="Gutkind G."/>
        </authorList>
    </citation>
    <scope>NUCLEOTIDE SEQUENCE [LARGE SCALE GENOMIC DNA]</scope>
    <source>
        <strain evidence="1 2">MP06</strain>
    </source>
</reference>
<sequence length="166" mass="17883">MAHAQEIKTAVRGSYIYERLSLEQAAAKHDVAVATVRRWKSLAAAIGDDWDKARGAAALSTSGAGMIAQIVLADYLTVHQVTMEQLKESADIPALDKAEAISRLSDAFHKTMAAVAKAAPDLGRYAVATELLQLLAVFVREKFPQHAEALAEVLEPFAGHVAERYG</sequence>
<dbReference type="EMBL" id="JANX01000014">
    <property type="protein sequence ID" value="KGM35719.1"/>
    <property type="molecule type" value="Genomic_DNA"/>
</dbReference>
<protein>
    <submittedName>
        <fullName evidence="1">Uncharacterized protein</fullName>
    </submittedName>
</protein>
<dbReference type="Pfam" id="PF08822">
    <property type="entry name" value="DUF1804"/>
    <property type="match status" value="1"/>
</dbReference>
<dbReference type="OrthoDB" id="5676847at2"/>
<comment type="caution">
    <text evidence="1">The sequence shown here is derived from an EMBL/GenBank/DDBJ whole genome shotgun (WGS) entry which is preliminary data.</text>
</comment>
<dbReference type="RefSeq" id="WP_034831527.1">
    <property type="nucleotide sequence ID" value="NZ_JANX01000014.1"/>
</dbReference>
<dbReference type="AlphaFoldDB" id="A0A0A0DC81"/>
<evidence type="ECO:0000313" key="1">
    <source>
        <dbReference type="EMBL" id="KGM35719.1"/>
    </source>
</evidence>
<proteinExistence type="predicted"/>